<dbReference type="GO" id="GO:0016614">
    <property type="term" value="F:oxidoreductase activity, acting on CH-OH group of donors"/>
    <property type="evidence" value="ECO:0007669"/>
    <property type="project" value="InterPro"/>
</dbReference>
<feature type="region of interest" description="Disordered" evidence="7">
    <location>
        <begin position="125"/>
        <end position="160"/>
    </location>
</feature>
<keyword evidence="10" id="KW-1185">Reference proteome</keyword>
<comment type="similarity">
    <text evidence="2 6">Belongs to the GMC oxidoreductase family.</text>
</comment>
<evidence type="ECO:0000256" key="3">
    <source>
        <dbReference type="ARBA" id="ARBA00022630"/>
    </source>
</evidence>
<dbReference type="SUPFAM" id="SSF54373">
    <property type="entry name" value="FAD-linked reductases, C-terminal domain"/>
    <property type="match status" value="1"/>
</dbReference>
<feature type="compositionally biased region" description="Gly residues" evidence="7">
    <location>
        <begin position="129"/>
        <end position="154"/>
    </location>
</feature>
<feature type="binding site" evidence="5">
    <location>
        <position position="80"/>
    </location>
    <ligand>
        <name>FAD</name>
        <dbReference type="ChEBI" id="CHEBI:57692"/>
    </ligand>
</feature>
<dbReference type="InterPro" id="IPR012132">
    <property type="entry name" value="GMC_OxRdtase"/>
</dbReference>
<keyword evidence="3 6" id="KW-0285">Flavoprotein</keyword>
<dbReference type="InterPro" id="IPR023978">
    <property type="entry name" value="GMC_oxidoreductase_bact"/>
</dbReference>
<feature type="binding site" evidence="5">
    <location>
        <position position="464"/>
    </location>
    <ligand>
        <name>FAD</name>
        <dbReference type="ChEBI" id="CHEBI:57692"/>
    </ligand>
</feature>
<dbReference type="NCBIfam" id="TIGR03970">
    <property type="entry name" value="Rv0697"/>
    <property type="match status" value="1"/>
</dbReference>
<dbReference type="Gene3D" id="3.50.50.60">
    <property type="entry name" value="FAD/NAD(P)-binding domain"/>
    <property type="match status" value="1"/>
</dbReference>
<dbReference type="Pfam" id="PF05199">
    <property type="entry name" value="GMC_oxred_C"/>
    <property type="match status" value="1"/>
</dbReference>
<dbReference type="InterPro" id="IPR036188">
    <property type="entry name" value="FAD/NAD-bd_sf"/>
</dbReference>
<dbReference type="AlphaFoldDB" id="A0A0D1K0G8"/>
<dbReference type="PROSITE" id="PS51257">
    <property type="entry name" value="PROKAR_LIPOPROTEIN"/>
    <property type="match status" value="1"/>
</dbReference>
<dbReference type="STRING" id="280871.TL10_03000"/>
<feature type="domain" description="Glucose-methanol-choline oxidoreductase N-terminal" evidence="8">
    <location>
        <begin position="78"/>
        <end position="101"/>
    </location>
</feature>
<dbReference type="InterPro" id="IPR007867">
    <property type="entry name" value="GMC_OxRtase_C"/>
</dbReference>
<dbReference type="Proteomes" id="UP000032221">
    <property type="component" value="Unassembled WGS sequence"/>
</dbReference>
<dbReference type="RefSeq" id="WP_043984445.1">
    <property type="nucleotide sequence ID" value="NZ_JXST01000003.1"/>
</dbReference>
<dbReference type="InterPro" id="IPR000172">
    <property type="entry name" value="GMC_OxRdtase_N"/>
</dbReference>
<evidence type="ECO:0000256" key="7">
    <source>
        <dbReference type="SAM" id="MobiDB-lite"/>
    </source>
</evidence>
<evidence type="ECO:0000256" key="4">
    <source>
        <dbReference type="ARBA" id="ARBA00022827"/>
    </source>
</evidence>
<proteinExistence type="inferred from homology"/>
<feature type="binding site" evidence="5">
    <location>
        <position position="238"/>
    </location>
    <ligand>
        <name>FAD</name>
        <dbReference type="ChEBI" id="CHEBI:57692"/>
    </ligand>
</feature>
<keyword evidence="4 5" id="KW-0274">FAD</keyword>
<evidence type="ECO:0000313" key="9">
    <source>
        <dbReference type="EMBL" id="KIU18409.1"/>
    </source>
</evidence>
<dbReference type="Gene3D" id="3.30.560.10">
    <property type="entry name" value="Glucose Oxidase, domain 3"/>
    <property type="match status" value="1"/>
</dbReference>
<name>A0A0D1K0G8_9MYCO</name>
<evidence type="ECO:0000256" key="2">
    <source>
        <dbReference type="ARBA" id="ARBA00010790"/>
    </source>
</evidence>
<reference evidence="9 10" key="1">
    <citation type="submission" date="2015-01" db="EMBL/GenBank/DDBJ databases">
        <title>Genome sequence of Mycobacterium llatzerense and Mycobacterium immunogenum recovered from brain abscess.</title>
        <authorList>
            <person name="Greninger A.L."/>
            <person name="Langelier C."/>
            <person name="Cunningham G."/>
            <person name="Chiu C.Y."/>
            <person name="Miller S."/>
        </authorList>
    </citation>
    <scope>NUCLEOTIDE SEQUENCE [LARGE SCALE GENOMIC DNA]</scope>
    <source>
        <strain evidence="9 10">CLUC14</strain>
    </source>
</reference>
<accession>A0A0D1K0G8</accession>
<dbReference type="GO" id="GO:0050660">
    <property type="term" value="F:flavin adenine dinucleotide binding"/>
    <property type="evidence" value="ECO:0007669"/>
    <property type="project" value="InterPro"/>
</dbReference>
<evidence type="ECO:0000313" key="10">
    <source>
        <dbReference type="Proteomes" id="UP000032221"/>
    </source>
</evidence>
<evidence type="ECO:0000256" key="1">
    <source>
        <dbReference type="ARBA" id="ARBA00001974"/>
    </source>
</evidence>
<evidence type="ECO:0000256" key="5">
    <source>
        <dbReference type="PIRSR" id="PIRSR000137-2"/>
    </source>
</evidence>
<organism evidence="9 10">
    <name type="scientific">Mycolicibacterium llatzerense</name>
    <dbReference type="NCBI Taxonomy" id="280871"/>
    <lineage>
        <taxon>Bacteria</taxon>
        <taxon>Bacillati</taxon>
        <taxon>Actinomycetota</taxon>
        <taxon>Actinomycetes</taxon>
        <taxon>Mycobacteriales</taxon>
        <taxon>Mycobacteriaceae</taxon>
        <taxon>Mycolicibacterium</taxon>
    </lineage>
</organism>
<protein>
    <submittedName>
        <fullName evidence="9">Glucose-methanol-choline oxidoreductase</fullName>
    </submittedName>
</protein>
<dbReference type="Pfam" id="PF00732">
    <property type="entry name" value="GMC_oxred_N"/>
    <property type="match status" value="1"/>
</dbReference>
<evidence type="ECO:0000256" key="6">
    <source>
        <dbReference type="RuleBase" id="RU003968"/>
    </source>
</evidence>
<dbReference type="PROSITE" id="PS00623">
    <property type="entry name" value="GMC_OXRED_1"/>
    <property type="match status" value="1"/>
</dbReference>
<evidence type="ECO:0000259" key="8">
    <source>
        <dbReference type="PROSITE" id="PS00623"/>
    </source>
</evidence>
<sequence length="492" mass="51334">MIPRRDDVLIVGAGSAGCVLAERLSVDPACQVTLLETGGTVRPEPGWVLPIGVDSTVTRQHRTTLTQNPARSADIVRGRVLGGSGAINGGYFCRAWPSDFDAWAVPGWAWSDVLPHYRAIETDHDFGGAEHGSSGGAEHGSSGGAEHGSSGGAEHGSAGPVPVRRISEFAASSQAFRDAAGARYPWVDDLNAAAGMRPGLGAVPLNIDDTGHRHGPGEVYLAAARGRDNLTVLTGTRVLRLLFDGARAVGVRCLGPDGPVDRYADRIVLCAGAIESAHLLMLSGIGPAAQLRGVGVPVVADLPVGVACADHPEWVVPTTWPADPGRPPLELLLTTEQLEIRPYTWGFAAMTGGAAGGSDPVHLGISLMRPRAQGRVLLVSDDPDVRPTIEHRYDSDPADAAALQVGYELCRDLFGDAVIDGEPAWSTAQHLSATAPIGADGDERAVLDPRCRVRGIDGLWVADGAALPGITGRGPHATVVMLAHRAARFIVS</sequence>
<comment type="caution">
    <text evidence="9">The sequence shown here is derived from an EMBL/GenBank/DDBJ whole genome shotgun (WGS) entry which is preliminary data.</text>
</comment>
<comment type="cofactor">
    <cofactor evidence="1 5">
        <name>FAD</name>
        <dbReference type="ChEBI" id="CHEBI:57692"/>
    </cofactor>
</comment>
<dbReference type="PIRSF" id="PIRSF000137">
    <property type="entry name" value="Alcohol_oxidase"/>
    <property type="match status" value="1"/>
</dbReference>
<dbReference type="SUPFAM" id="SSF51905">
    <property type="entry name" value="FAD/NAD(P)-binding domain"/>
    <property type="match status" value="1"/>
</dbReference>
<dbReference type="PANTHER" id="PTHR11552:SF147">
    <property type="entry name" value="CHOLINE DEHYDROGENASE, MITOCHONDRIAL"/>
    <property type="match status" value="1"/>
</dbReference>
<gene>
    <name evidence="9" type="ORF">TL10_03000</name>
</gene>
<dbReference type="PANTHER" id="PTHR11552">
    <property type="entry name" value="GLUCOSE-METHANOL-CHOLINE GMC OXIDOREDUCTASE"/>
    <property type="match status" value="1"/>
</dbReference>
<dbReference type="EMBL" id="JXST01000003">
    <property type="protein sequence ID" value="KIU18409.1"/>
    <property type="molecule type" value="Genomic_DNA"/>
</dbReference>
<dbReference type="PATRIC" id="fig|280871.6.peg.606"/>